<evidence type="ECO:0000313" key="1">
    <source>
        <dbReference type="EMBL" id="QXV81899.1"/>
    </source>
</evidence>
<organism evidence="1 2">
    <name type="scientific">Escherichia phage JulesPiccard</name>
    <dbReference type="NCBI Taxonomy" id="2851956"/>
    <lineage>
        <taxon>Viruses</taxon>
        <taxon>Duplodnaviria</taxon>
        <taxon>Heunggongvirae</taxon>
        <taxon>Uroviricota</taxon>
        <taxon>Caudoviricetes</taxon>
        <taxon>Drexlerviridae</taxon>
        <taxon>Braunvirinae</taxon>
        <taxon>Julespiccardvirus</taxon>
        <taxon>Julespiccardvirus julespiccard</taxon>
    </lineage>
</organism>
<keyword evidence="2" id="KW-1185">Reference proteome</keyword>
<dbReference type="Gene3D" id="3.40.50.300">
    <property type="entry name" value="P-loop containing nucleotide triphosphate hydrolases"/>
    <property type="match status" value="1"/>
</dbReference>
<proteinExistence type="predicted"/>
<reference evidence="1" key="1">
    <citation type="journal article" date="2021" name="PLoS Biol.">
        <title>Systematic exploration of Escherichia coli phage-host interactions with the BASEL phage collection.</title>
        <authorList>
            <person name="Maffei E."/>
            <person name="Shaidullina A."/>
            <person name="Burkolter M."/>
            <person name="Heyer Y."/>
            <person name="Estermann F."/>
            <person name="Druelle V."/>
            <person name="Sauer P."/>
            <person name="Willi L."/>
            <person name="Michaelis S."/>
            <person name="Hilbi H."/>
            <person name="Thaler D.S."/>
            <person name="Harms A."/>
        </authorList>
    </citation>
    <scope>NUCLEOTIDE SEQUENCE</scope>
    <source>
        <strain evidence="1">Bas03</strain>
    </source>
</reference>
<sequence length="210" mass="23433">MAKIIILNGPAGIGKDTIGNALAADYNCNLVSFKRPMFDIASSILGALAFSKFITAYNDRDQKERPQEFLGGKTCREFMIWISESVVKPLLGDRQFGKLMSEHIQMRDEGFTFVCTDGGFPDEVIQLVEDGHDVTLVRLFMDGKTFAGDSRDYIRIKESHFPDYHAYQEHDVHLVNGDIYGGVLSVADACGIGSPVPEVDVYEWEDGLPW</sequence>
<name>A0AAE7VW34_9CAUD</name>
<dbReference type="Proteomes" id="UP000828115">
    <property type="component" value="Segment"/>
</dbReference>
<dbReference type="SUPFAM" id="SSF52540">
    <property type="entry name" value="P-loop containing nucleoside triphosphate hydrolases"/>
    <property type="match status" value="1"/>
</dbReference>
<dbReference type="InterPro" id="IPR027417">
    <property type="entry name" value="P-loop_NTPase"/>
</dbReference>
<dbReference type="EMBL" id="MZ501087">
    <property type="protein sequence ID" value="QXV81899.1"/>
    <property type="molecule type" value="Genomic_DNA"/>
</dbReference>
<gene>
    <name evidence="1" type="ORF">bas03_0072</name>
</gene>
<accession>A0AAE7VW34</accession>
<evidence type="ECO:0000313" key="2">
    <source>
        <dbReference type="Proteomes" id="UP000828115"/>
    </source>
</evidence>
<protein>
    <submittedName>
        <fullName evidence="1">P-loop NTPase protein</fullName>
    </submittedName>
</protein>